<dbReference type="InterPro" id="IPR007655">
    <property type="entry name" value="Slam_C"/>
</dbReference>
<keyword evidence="4" id="KW-1185">Reference proteome</keyword>
<organism evidence="3 4">
    <name type="scientific">Yoonia phaeophyticola</name>
    <dbReference type="NCBI Taxonomy" id="3137369"/>
    <lineage>
        <taxon>Bacteria</taxon>
        <taxon>Pseudomonadati</taxon>
        <taxon>Pseudomonadota</taxon>
        <taxon>Alphaproteobacteria</taxon>
        <taxon>Rhodobacterales</taxon>
        <taxon>Paracoccaceae</taxon>
        <taxon>Yoonia</taxon>
    </lineage>
</organism>
<evidence type="ECO:0000256" key="1">
    <source>
        <dbReference type="SAM" id="SignalP"/>
    </source>
</evidence>
<dbReference type="InterPro" id="IPR011990">
    <property type="entry name" value="TPR-like_helical_dom_sf"/>
</dbReference>
<gene>
    <name evidence="3" type="ORF">AABB29_10420</name>
</gene>
<feature type="chain" id="PRO_5047196553" evidence="1">
    <location>
        <begin position="20"/>
        <end position="442"/>
    </location>
</feature>
<dbReference type="Proteomes" id="UP001440612">
    <property type="component" value="Chromosome"/>
</dbReference>
<dbReference type="RefSeq" id="WP_373636679.1">
    <property type="nucleotide sequence ID" value="NZ_CP150951.2"/>
</dbReference>
<reference evidence="4" key="1">
    <citation type="submission" date="2024-04" db="EMBL/GenBank/DDBJ databases">
        <title>Phylogenomic analyses of a clade within the roseobacter group suggest taxonomic reassignments of species of the genera Aestuariivita, Citreicella, Loktanella, Nautella, Pelagibaca, Ruegeria, Thalassobius, Thiobacimonas and Tropicibacter, and the proposal o.</title>
        <authorList>
            <person name="Jeon C.O."/>
        </authorList>
    </citation>
    <scope>NUCLEOTIDE SEQUENCE [LARGE SCALE GENOMIC DNA]</scope>
    <source>
        <strain evidence="4">BS5-3</strain>
    </source>
</reference>
<protein>
    <submittedName>
        <fullName evidence="3">Surface lipoprotein assembly modifier</fullName>
    </submittedName>
</protein>
<keyword evidence="1" id="KW-0732">Signal</keyword>
<evidence type="ECO:0000313" key="4">
    <source>
        <dbReference type="Proteomes" id="UP001440612"/>
    </source>
</evidence>
<keyword evidence="3" id="KW-0449">Lipoprotein</keyword>
<sequence length="442" mass="47590">MKLRVLAFLACFCPVPVLAQDVELSLNDARVLATRAASSGEYAVAVELARKLLAVDPDDRTALIVLAVAAPQLGNPDAGWRAGARAWRLSDTDAQKYEAARVTALAANNAEAYTLATIWLRLALLDAPNEAERERTIADARIVDQRNPWSPSVGLSIVPSNNVNGGSSTDEGTLGGVLSEDAQALPGIRTSLNLATSYRLEPSPQTRITFGLRHQPSWVRLEDETLFNGSAFNSALSEANAQILQGAENGFWVFGVATGSFDFGGSPYYDYKRLNLSRALNLNDNTLLQLSGIREFQDYESTNVGVVRRGTLSANLSYTLPSGDRISGGLSYLSSDGRLENFAFQQVSLRGLYQWTDPIGPITLTVTGDIKYADYPAYNEVFAVPGGREDTVLTLGAIIGFPEIEIAGFVPGLSITASKSDSNVTRFQRETVSAGFTLSSSF</sequence>
<feature type="domain" description="Surface lipoprotein assembly modifier C-terminal" evidence="2">
    <location>
        <begin position="264"/>
        <end position="428"/>
    </location>
</feature>
<evidence type="ECO:0000259" key="2">
    <source>
        <dbReference type="Pfam" id="PF04575"/>
    </source>
</evidence>
<feature type="signal peptide" evidence="1">
    <location>
        <begin position="1"/>
        <end position="19"/>
    </location>
</feature>
<name>A0ABZ2UZ39_9RHOB</name>
<dbReference type="SUPFAM" id="SSF48452">
    <property type="entry name" value="TPR-like"/>
    <property type="match status" value="1"/>
</dbReference>
<evidence type="ECO:0000313" key="3">
    <source>
        <dbReference type="EMBL" id="WZC47355.2"/>
    </source>
</evidence>
<accession>A0ABZ2UZ39</accession>
<proteinExistence type="predicted"/>
<dbReference type="Pfam" id="PF04575">
    <property type="entry name" value="SlipAM"/>
    <property type="match status" value="1"/>
</dbReference>
<dbReference type="EMBL" id="CP150951">
    <property type="protein sequence ID" value="WZC47355.2"/>
    <property type="molecule type" value="Genomic_DNA"/>
</dbReference>